<dbReference type="Pfam" id="PF07690">
    <property type="entry name" value="MFS_1"/>
    <property type="match status" value="1"/>
</dbReference>
<evidence type="ECO:0000313" key="9">
    <source>
        <dbReference type="Proteomes" id="UP000599437"/>
    </source>
</evidence>
<evidence type="ECO:0000256" key="6">
    <source>
        <dbReference type="SAM" id="Phobius"/>
    </source>
</evidence>
<keyword evidence="2 6" id="KW-0812">Transmembrane</keyword>
<evidence type="ECO:0000256" key="5">
    <source>
        <dbReference type="SAM" id="MobiDB-lite"/>
    </source>
</evidence>
<evidence type="ECO:0000313" key="8">
    <source>
        <dbReference type="EMBL" id="GHB17079.1"/>
    </source>
</evidence>
<feature type="transmembrane region" description="Helical" evidence="6">
    <location>
        <begin position="408"/>
        <end position="430"/>
    </location>
</feature>
<feature type="compositionally biased region" description="Basic and acidic residues" evidence="5">
    <location>
        <begin position="230"/>
        <end position="255"/>
    </location>
</feature>
<dbReference type="InterPro" id="IPR036259">
    <property type="entry name" value="MFS_trans_sf"/>
</dbReference>
<evidence type="ECO:0000256" key="2">
    <source>
        <dbReference type="ARBA" id="ARBA00022692"/>
    </source>
</evidence>
<dbReference type="EMBL" id="BMVO01000017">
    <property type="protein sequence ID" value="GHB17079.1"/>
    <property type="molecule type" value="Genomic_DNA"/>
</dbReference>
<keyword evidence="9" id="KW-1185">Reference proteome</keyword>
<keyword evidence="3 6" id="KW-1133">Transmembrane helix</keyword>
<feature type="transmembrane region" description="Helical" evidence="6">
    <location>
        <begin position="91"/>
        <end position="113"/>
    </location>
</feature>
<comment type="caution">
    <text evidence="8">The sequence shown here is derived from an EMBL/GenBank/DDBJ whole genome shotgun (WGS) entry which is preliminary data.</text>
</comment>
<evidence type="ECO:0000256" key="4">
    <source>
        <dbReference type="ARBA" id="ARBA00023136"/>
    </source>
</evidence>
<feature type="region of interest" description="Disordered" evidence="5">
    <location>
        <begin position="225"/>
        <end position="266"/>
    </location>
</feature>
<dbReference type="PROSITE" id="PS50850">
    <property type="entry name" value="MFS"/>
    <property type="match status" value="1"/>
</dbReference>
<reference evidence="9" key="1">
    <citation type="journal article" date="2019" name="Int. J. Syst. Evol. Microbiol.">
        <title>The Global Catalogue of Microorganisms (GCM) 10K type strain sequencing project: providing services to taxonomists for standard genome sequencing and annotation.</title>
        <authorList>
            <consortium name="The Broad Institute Genomics Platform"/>
            <consortium name="The Broad Institute Genome Sequencing Center for Infectious Disease"/>
            <person name="Wu L."/>
            <person name="Ma J."/>
        </authorList>
    </citation>
    <scope>NUCLEOTIDE SEQUENCE [LARGE SCALE GENOMIC DNA]</scope>
    <source>
        <strain evidence="9">JCM 4737</strain>
    </source>
</reference>
<dbReference type="InterPro" id="IPR011701">
    <property type="entry name" value="MFS"/>
</dbReference>
<proteinExistence type="predicted"/>
<feature type="transmembrane region" description="Helical" evidence="6">
    <location>
        <begin position="119"/>
        <end position="140"/>
    </location>
</feature>
<dbReference type="SUPFAM" id="SSF103473">
    <property type="entry name" value="MFS general substrate transporter"/>
    <property type="match status" value="1"/>
</dbReference>
<feature type="transmembrane region" description="Helical" evidence="6">
    <location>
        <begin position="286"/>
        <end position="306"/>
    </location>
</feature>
<organism evidence="8 9">
    <name type="scientific">Streptomyces chryseus</name>
    <dbReference type="NCBI Taxonomy" id="68186"/>
    <lineage>
        <taxon>Bacteria</taxon>
        <taxon>Bacillati</taxon>
        <taxon>Actinomycetota</taxon>
        <taxon>Actinomycetes</taxon>
        <taxon>Kitasatosporales</taxon>
        <taxon>Streptomycetaceae</taxon>
        <taxon>Streptomyces</taxon>
    </lineage>
</organism>
<sequence>MATVASARPPAGSPPAPVPARVQRRVLRVLLCLQILFSMVIAMSGPVVSLLAERITGSATRAGFTQASIFCGSVACAVPLAALSARYGRRVGLAVGQLTGAVAAGVVVCGALLDSFPLVVIGSFGIGGAIAAGFQIRFAATDLAADGRHGRAVGMVTWASTAGGVLGPSLVGITDKLVPGSPLPEFTSPFIVIAAGLVGTSLLAYGFLRPDPLLLARAAENANAEDANAEDAKAEDAKAERANTERANTEREHADAGAAQKSATDRPAGLRAGLRTLRHNAQARRAVVVSTTVHAVMIALMNMAALHMHHGGVSVGLIGIVISVHVAGMYLPSPLVGYLVDTYGSYRLFVTGLALQFAAAGVLFASPPHSEAGVGAGLLLLGAGWAAGFVAGSAALSEALPISQRVPAQGACDLIIQAASAVGALAAGLVVAQLSYAVLAALGGAAVLAVLLRILWTGPRGRPA</sequence>
<feature type="transmembrane region" description="Helical" evidence="6">
    <location>
        <begin position="64"/>
        <end position="84"/>
    </location>
</feature>
<feature type="transmembrane region" description="Helical" evidence="6">
    <location>
        <begin position="152"/>
        <end position="174"/>
    </location>
</feature>
<evidence type="ECO:0000256" key="1">
    <source>
        <dbReference type="ARBA" id="ARBA00004651"/>
    </source>
</evidence>
<accession>A0ABQ3DXV6</accession>
<dbReference type="InterPro" id="IPR020846">
    <property type="entry name" value="MFS_dom"/>
</dbReference>
<keyword evidence="4 6" id="KW-0472">Membrane</keyword>
<protein>
    <submittedName>
        <fullName evidence="8">MFS-type transporter YddS</fullName>
    </submittedName>
</protein>
<name>A0ABQ3DXV6_9ACTN</name>
<dbReference type="Gene3D" id="1.20.1250.20">
    <property type="entry name" value="MFS general substrate transporter like domains"/>
    <property type="match status" value="1"/>
</dbReference>
<dbReference type="RefSeq" id="WP_138895089.1">
    <property type="nucleotide sequence ID" value="NZ_BMVO01000017.1"/>
</dbReference>
<feature type="transmembrane region" description="Helical" evidence="6">
    <location>
        <begin position="372"/>
        <end position="396"/>
    </location>
</feature>
<feature type="transmembrane region" description="Helical" evidence="6">
    <location>
        <begin position="29"/>
        <end position="52"/>
    </location>
</feature>
<gene>
    <name evidence="8" type="primary">yddS</name>
    <name evidence="8" type="ORF">GCM10010346_46140</name>
</gene>
<evidence type="ECO:0000259" key="7">
    <source>
        <dbReference type="PROSITE" id="PS50850"/>
    </source>
</evidence>
<evidence type="ECO:0000256" key="3">
    <source>
        <dbReference type="ARBA" id="ARBA00022989"/>
    </source>
</evidence>
<comment type="subcellular location">
    <subcellularLocation>
        <location evidence="1">Cell membrane</location>
        <topology evidence="1">Multi-pass membrane protein</topology>
    </subcellularLocation>
</comment>
<feature type="transmembrane region" description="Helical" evidence="6">
    <location>
        <begin position="344"/>
        <end position="366"/>
    </location>
</feature>
<feature type="transmembrane region" description="Helical" evidence="6">
    <location>
        <begin position="312"/>
        <end position="332"/>
    </location>
</feature>
<feature type="transmembrane region" description="Helical" evidence="6">
    <location>
        <begin position="186"/>
        <end position="208"/>
    </location>
</feature>
<dbReference type="PANTHER" id="PTHR23534">
    <property type="entry name" value="MFS PERMEASE"/>
    <property type="match status" value="1"/>
</dbReference>
<dbReference type="PANTHER" id="PTHR23534:SF1">
    <property type="entry name" value="MAJOR FACILITATOR SUPERFAMILY PROTEIN"/>
    <property type="match status" value="1"/>
</dbReference>
<dbReference type="Proteomes" id="UP000599437">
    <property type="component" value="Unassembled WGS sequence"/>
</dbReference>
<feature type="domain" description="Major facilitator superfamily (MFS) profile" evidence="7">
    <location>
        <begin position="26"/>
        <end position="461"/>
    </location>
</feature>
<feature type="transmembrane region" description="Helical" evidence="6">
    <location>
        <begin position="436"/>
        <end position="456"/>
    </location>
</feature>